<organism evidence="6 7">
    <name type="scientific">Propioniciclava tarda</name>
    <dbReference type="NCBI Taxonomy" id="433330"/>
    <lineage>
        <taxon>Bacteria</taxon>
        <taxon>Bacillati</taxon>
        <taxon>Actinomycetota</taxon>
        <taxon>Actinomycetes</taxon>
        <taxon>Propionibacteriales</taxon>
        <taxon>Propionibacteriaceae</taxon>
        <taxon>Propioniciclava</taxon>
    </lineage>
</organism>
<dbReference type="Gene3D" id="1.10.357.10">
    <property type="entry name" value="Tetracycline Repressor, domain 2"/>
    <property type="match status" value="1"/>
</dbReference>
<dbReference type="PRINTS" id="PR00455">
    <property type="entry name" value="HTHTETR"/>
</dbReference>
<dbReference type="InterPro" id="IPR050109">
    <property type="entry name" value="HTH-type_TetR-like_transc_reg"/>
</dbReference>
<keyword evidence="3" id="KW-0804">Transcription</keyword>
<sequence>MAAEQTKRSILLAAERVIADKGFGSARVDEIASAAGVSKSHLYYHFDSKDELLRALVSMRVGDLLEAKARLLADLGPAPSDPRTFIERAVAEVMAPHRDFLRILIVEGISRPDATAPAWSAVESFLDDSAARYAASGRAVDEAQRTALLYFAFLPAAFHVALGRVADADLVTGLVEVRRLVLGQGGTS</sequence>
<keyword evidence="2 4" id="KW-0238">DNA-binding</keyword>
<dbReference type="Pfam" id="PF00440">
    <property type="entry name" value="TetR_N"/>
    <property type="match status" value="1"/>
</dbReference>
<dbReference type="GO" id="GO:0045892">
    <property type="term" value="P:negative regulation of DNA-templated transcription"/>
    <property type="evidence" value="ECO:0007669"/>
    <property type="project" value="UniProtKB-ARBA"/>
</dbReference>
<dbReference type="RefSeq" id="WP_131172274.1">
    <property type="nucleotide sequence ID" value="NZ_FXTL01000010.1"/>
</dbReference>
<dbReference type="AlphaFoldDB" id="A0A4Q9KM21"/>
<evidence type="ECO:0000256" key="3">
    <source>
        <dbReference type="ARBA" id="ARBA00023163"/>
    </source>
</evidence>
<dbReference type="PANTHER" id="PTHR30055:SF234">
    <property type="entry name" value="HTH-TYPE TRANSCRIPTIONAL REGULATOR BETI"/>
    <property type="match status" value="1"/>
</dbReference>
<dbReference type="EMBL" id="SDMR01000010">
    <property type="protein sequence ID" value="TBT94769.1"/>
    <property type="molecule type" value="Genomic_DNA"/>
</dbReference>
<feature type="DNA-binding region" description="H-T-H motif" evidence="4">
    <location>
        <begin position="27"/>
        <end position="46"/>
    </location>
</feature>
<dbReference type="Proteomes" id="UP000291933">
    <property type="component" value="Unassembled WGS sequence"/>
</dbReference>
<dbReference type="InterPro" id="IPR009057">
    <property type="entry name" value="Homeodomain-like_sf"/>
</dbReference>
<dbReference type="InterPro" id="IPR001647">
    <property type="entry name" value="HTH_TetR"/>
</dbReference>
<comment type="caution">
    <text evidence="6">The sequence shown here is derived from an EMBL/GenBank/DDBJ whole genome shotgun (WGS) entry which is preliminary data.</text>
</comment>
<reference evidence="6 7" key="1">
    <citation type="submission" date="2019-01" db="EMBL/GenBank/DDBJ databases">
        <title>Lactibacter flavus gen. nov., sp. nov., a novel bacterium of the family Propionibacteriaceae isolated from raw milk and dairy products.</title>
        <authorList>
            <person name="Huptas C."/>
            <person name="Wenning M."/>
            <person name="Breitenwieser F."/>
            <person name="Doll E."/>
            <person name="Von Neubeck M."/>
            <person name="Busse H.-J."/>
            <person name="Scherer S."/>
        </authorList>
    </citation>
    <scope>NUCLEOTIDE SEQUENCE [LARGE SCALE GENOMIC DNA]</scope>
    <source>
        <strain evidence="6 7">DSM 22130</strain>
    </source>
</reference>
<gene>
    <name evidence="6" type="ORF">ET996_09255</name>
</gene>
<accession>A0A4Q9KM21</accession>
<evidence type="ECO:0000256" key="4">
    <source>
        <dbReference type="PROSITE-ProRule" id="PRU00335"/>
    </source>
</evidence>
<keyword evidence="1" id="KW-0805">Transcription regulation</keyword>
<evidence type="ECO:0000256" key="1">
    <source>
        <dbReference type="ARBA" id="ARBA00023015"/>
    </source>
</evidence>
<evidence type="ECO:0000256" key="2">
    <source>
        <dbReference type="ARBA" id="ARBA00023125"/>
    </source>
</evidence>
<dbReference type="PROSITE" id="PS50977">
    <property type="entry name" value="HTH_TETR_2"/>
    <property type="match status" value="1"/>
</dbReference>
<dbReference type="OrthoDB" id="9806334at2"/>
<dbReference type="GO" id="GO:0003700">
    <property type="term" value="F:DNA-binding transcription factor activity"/>
    <property type="evidence" value="ECO:0007669"/>
    <property type="project" value="TreeGrafter"/>
</dbReference>
<dbReference type="GO" id="GO:0000976">
    <property type="term" value="F:transcription cis-regulatory region binding"/>
    <property type="evidence" value="ECO:0007669"/>
    <property type="project" value="TreeGrafter"/>
</dbReference>
<evidence type="ECO:0000313" key="7">
    <source>
        <dbReference type="Proteomes" id="UP000291933"/>
    </source>
</evidence>
<proteinExistence type="predicted"/>
<dbReference type="PANTHER" id="PTHR30055">
    <property type="entry name" value="HTH-TYPE TRANSCRIPTIONAL REGULATOR RUTR"/>
    <property type="match status" value="1"/>
</dbReference>
<feature type="domain" description="HTH tetR-type" evidence="5">
    <location>
        <begin position="4"/>
        <end position="64"/>
    </location>
</feature>
<dbReference type="SUPFAM" id="SSF46689">
    <property type="entry name" value="Homeodomain-like"/>
    <property type="match status" value="1"/>
</dbReference>
<evidence type="ECO:0000259" key="5">
    <source>
        <dbReference type="PROSITE" id="PS50977"/>
    </source>
</evidence>
<evidence type="ECO:0000313" key="6">
    <source>
        <dbReference type="EMBL" id="TBT94769.1"/>
    </source>
</evidence>
<keyword evidence="7" id="KW-1185">Reference proteome</keyword>
<protein>
    <submittedName>
        <fullName evidence="6">TetR/AcrR family transcriptional regulator</fullName>
    </submittedName>
</protein>
<name>A0A4Q9KM21_PROTD</name>
<dbReference type="FunFam" id="1.10.10.60:FF:000141">
    <property type="entry name" value="TetR family transcriptional regulator"/>
    <property type="match status" value="1"/>
</dbReference>